<accession>A0AAV9JKL8</accession>
<dbReference type="PANTHER" id="PTHR43364">
    <property type="entry name" value="NADH-SPECIFIC METHYLGLYOXAL REDUCTASE-RELATED"/>
    <property type="match status" value="1"/>
</dbReference>
<dbReference type="CDD" id="cd19075">
    <property type="entry name" value="AKR_AKR7A1-5"/>
    <property type="match status" value="1"/>
</dbReference>
<organism evidence="3 4">
    <name type="scientific">Oleoguttula mirabilis</name>
    <dbReference type="NCBI Taxonomy" id="1507867"/>
    <lineage>
        <taxon>Eukaryota</taxon>
        <taxon>Fungi</taxon>
        <taxon>Dikarya</taxon>
        <taxon>Ascomycota</taxon>
        <taxon>Pezizomycotina</taxon>
        <taxon>Dothideomycetes</taxon>
        <taxon>Dothideomycetidae</taxon>
        <taxon>Mycosphaerellales</taxon>
        <taxon>Teratosphaeriaceae</taxon>
        <taxon>Oleoguttula</taxon>
    </lineage>
</organism>
<evidence type="ECO:0000313" key="4">
    <source>
        <dbReference type="Proteomes" id="UP001324427"/>
    </source>
</evidence>
<dbReference type="GO" id="GO:0016491">
    <property type="term" value="F:oxidoreductase activity"/>
    <property type="evidence" value="ECO:0007669"/>
    <property type="project" value="UniProtKB-KW"/>
</dbReference>
<reference evidence="3 4" key="1">
    <citation type="submission" date="2021-11" db="EMBL/GenBank/DDBJ databases">
        <title>Black yeast isolated from Biological Soil Crust.</title>
        <authorList>
            <person name="Kurbessoian T."/>
        </authorList>
    </citation>
    <scope>NUCLEOTIDE SEQUENCE [LARGE SCALE GENOMIC DNA]</scope>
    <source>
        <strain evidence="3 4">CCFEE 5522</strain>
    </source>
</reference>
<dbReference type="EMBL" id="JAVFHQ010000018">
    <property type="protein sequence ID" value="KAK4545791.1"/>
    <property type="molecule type" value="Genomic_DNA"/>
</dbReference>
<protein>
    <recommendedName>
        <fullName evidence="2">NADP-dependent oxidoreductase domain-containing protein</fullName>
    </recommendedName>
</protein>
<evidence type="ECO:0000259" key="2">
    <source>
        <dbReference type="Pfam" id="PF00248"/>
    </source>
</evidence>
<dbReference type="PANTHER" id="PTHR43364:SF4">
    <property type="entry name" value="NAD(P)-LINKED OXIDOREDUCTASE SUPERFAMILY PROTEIN"/>
    <property type="match status" value="1"/>
</dbReference>
<dbReference type="InterPro" id="IPR023210">
    <property type="entry name" value="NADP_OxRdtase_dom"/>
</dbReference>
<keyword evidence="4" id="KW-1185">Reference proteome</keyword>
<dbReference type="InterPro" id="IPR050523">
    <property type="entry name" value="AKR_Detox_Biosynth"/>
</dbReference>
<feature type="domain" description="NADP-dependent oxidoreductase" evidence="2">
    <location>
        <begin position="9"/>
        <end position="305"/>
    </location>
</feature>
<dbReference type="InterPro" id="IPR036812">
    <property type="entry name" value="NAD(P)_OxRdtase_dom_sf"/>
</dbReference>
<name>A0AAV9JKL8_9PEZI</name>
<evidence type="ECO:0000256" key="1">
    <source>
        <dbReference type="ARBA" id="ARBA00023002"/>
    </source>
</evidence>
<sequence>MSSSGIPNVFGGAAVGEGRGFPTVEAAKEAFDIMEKGDCKTVDTAALYGKSEELLGQAGVAKRFVVDTKHKGGFQPGYATKENVIADAENSKKMLGCNVDIFYIHAPDKDVPIEETLEGVNEVHKSGFFKRFGLSNFKAEDVQKAYDICKEKGYPLPEVYQGNYSAVARKQEELLFPTLRKLGMSFYAYSPIAGGFLTKTKQDVLDGKGRFDASTPIGKMYSDMYSKPAYLEALAQWEQIAKDEGMSRAELAYRWVKYNSPLKPEHGDAIIIGASSAKQLEETLGSINKGPLSDKAAKAIDGVWETIQHEAPLDNYHK</sequence>
<comment type="caution">
    <text evidence="3">The sequence shown here is derived from an EMBL/GenBank/DDBJ whole genome shotgun (WGS) entry which is preliminary data.</text>
</comment>
<dbReference type="SUPFAM" id="SSF51430">
    <property type="entry name" value="NAD(P)-linked oxidoreductase"/>
    <property type="match status" value="1"/>
</dbReference>
<proteinExistence type="predicted"/>
<dbReference type="AlphaFoldDB" id="A0AAV9JKL8"/>
<dbReference type="Proteomes" id="UP001324427">
    <property type="component" value="Unassembled WGS sequence"/>
</dbReference>
<gene>
    <name evidence="3" type="ORF">LTR36_002745</name>
</gene>
<evidence type="ECO:0000313" key="3">
    <source>
        <dbReference type="EMBL" id="KAK4545791.1"/>
    </source>
</evidence>
<keyword evidence="1" id="KW-0560">Oxidoreductase</keyword>
<dbReference type="Pfam" id="PF00248">
    <property type="entry name" value="Aldo_ket_red"/>
    <property type="match status" value="1"/>
</dbReference>
<dbReference type="Gene3D" id="3.20.20.100">
    <property type="entry name" value="NADP-dependent oxidoreductase domain"/>
    <property type="match status" value="1"/>
</dbReference>